<organism evidence="2 3">
    <name type="scientific">Candidatus Doudnabacteria bacterium RIFCSPHIGHO2_01_FULL_45_18</name>
    <dbReference type="NCBI Taxonomy" id="1817823"/>
    <lineage>
        <taxon>Bacteria</taxon>
        <taxon>Candidatus Doudnaibacteriota</taxon>
    </lineage>
</organism>
<reference evidence="2 3" key="1">
    <citation type="journal article" date="2016" name="Nat. Commun.">
        <title>Thousands of microbial genomes shed light on interconnected biogeochemical processes in an aquifer system.</title>
        <authorList>
            <person name="Anantharaman K."/>
            <person name="Brown C.T."/>
            <person name="Hug L.A."/>
            <person name="Sharon I."/>
            <person name="Castelle C.J."/>
            <person name="Probst A.J."/>
            <person name="Thomas B.C."/>
            <person name="Singh A."/>
            <person name="Wilkins M.J."/>
            <person name="Karaoz U."/>
            <person name="Brodie E.L."/>
            <person name="Williams K.H."/>
            <person name="Hubbard S.S."/>
            <person name="Banfield J.F."/>
        </authorList>
    </citation>
    <scope>NUCLEOTIDE SEQUENCE [LARGE SCALE GENOMIC DNA]</scope>
</reference>
<keyword evidence="1" id="KW-0812">Transmembrane</keyword>
<evidence type="ECO:0000313" key="3">
    <source>
        <dbReference type="Proteomes" id="UP000176233"/>
    </source>
</evidence>
<feature type="transmembrane region" description="Helical" evidence="1">
    <location>
        <begin position="48"/>
        <end position="69"/>
    </location>
</feature>
<comment type="caution">
    <text evidence="2">The sequence shown here is derived from an EMBL/GenBank/DDBJ whole genome shotgun (WGS) entry which is preliminary data.</text>
</comment>
<evidence type="ECO:0000256" key="1">
    <source>
        <dbReference type="SAM" id="Phobius"/>
    </source>
</evidence>
<sequence>MNEEKLTKELETYKELAKADKKIDVASLMINALQQHKQNNLTDKEKRWAYLVSLVAPPLGLIFAVKFYFSGKDDAEQAALMCGILTTVSIMLVILFGKFLFSGTGVSLDQVQQIRPSDLEGL</sequence>
<gene>
    <name evidence="2" type="ORF">A2660_02600</name>
</gene>
<keyword evidence="1" id="KW-0472">Membrane</keyword>
<proteinExistence type="predicted"/>
<evidence type="ECO:0000313" key="2">
    <source>
        <dbReference type="EMBL" id="OGE80196.1"/>
    </source>
</evidence>
<dbReference type="EMBL" id="MFEJ01000019">
    <property type="protein sequence ID" value="OGE80196.1"/>
    <property type="molecule type" value="Genomic_DNA"/>
</dbReference>
<dbReference type="AlphaFoldDB" id="A0A1F5NR99"/>
<feature type="transmembrane region" description="Helical" evidence="1">
    <location>
        <begin position="78"/>
        <end position="101"/>
    </location>
</feature>
<keyword evidence="1" id="KW-1133">Transmembrane helix</keyword>
<protein>
    <submittedName>
        <fullName evidence="2">Uncharacterized protein</fullName>
    </submittedName>
</protein>
<accession>A0A1F5NR99</accession>
<name>A0A1F5NR99_9BACT</name>
<dbReference type="Proteomes" id="UP000176233">
    <property type="component" value="Unassembled WGS sequence"/>
</dbReference>